<keyword evidence="3" id="KW-1185">Reference proteome</keyword>
<gene>
    <name evidence="2" type="ORF">PR017_15815</name>
</gene>
<evidence type="ECO:0000313" key="2">
    <source>
        <dbReference type="EMBL" id="WFR95240.1"/>
    </source>
</evidence>
<keyword evidence="1" id="KW-0472">Membrane</keyword>
<proteinExistence type="predicted"/>
<feature type="transmembrane region" description="Helical" evidence="1">
    <location>
        <begin position="66"/>
        <end position="84"/>
    </location>
</feature>
<accession>A0AAF1K487</accession>
<dbReference type="KEGG" id="rtu:PR017_15815"/>
<keyword evidence="1" id="KW-0812">Transmembrane</keyword>
<protein>
    <submittedName>
        <fullName evidence="2">DUF2628 domain-containing protein</fullName>
    </submittedName>
</protein>
<dbReference type="InterPro" id="IPR024399">
    <property type="entry name" value="DUF2628"/>
</dbReference>
<reference evidence="3" key="2">
    <citation type="journal article" date="2023" name="MicrobiologyOpen">
        <title>Genomics of the tumorigenes clade of the family Rhizobiaceae and description of Rhizobium rhododendri sp. nov.</title>
        <authorList>
            <person name="Kuzmanovic N."/>
            <person name="diCenzo G.C."/>
            <person name="Bunk B."/>
            <person name="Sproeer C."/>
            <person name="Fruehling A."/>
            <person name="Neumann-Schaal M."/>
            <person name="Overmann J."/>
            <person name="Smalla K."/>
        </authorList>
    </citation>
    <scope>NUCLEOTIDE SEQUENCE [LARGE SCALE GENOMIC DNA]</scope>
    <source>
        <strain evidence="3">1078</strain>
    </source>
</reference>
<sequence>MASFIVLTPEIGPGRDHEKTRFVRDGFSLTAFLLPGIWLLCHRFWLLGIGALLLQGIGMELLRTPALWAAGVSLLLAVSVLSAVEGRMLFASRLLANGFVAGGLVSARNLAEAEDIYFSGLSEEVPEDIRAARWDIRENSAGNPHKGAALGLIGYDGGR</sequence>
<keyword evidence="1" id="KW-1133">Transmembrane helix</keyword>
<name>A0AAF1K487_9HYPH</name>
<dbReference type="AlphaFoldDB" id="A0AAF1K487"/>
<dbReference type="RefSeq" id="WP_111222162.1">
    <property type="nucleotide sequence ID" value="NZ_CP117255.1"/>
</dbReference>
<dbReference type="Pfam" id="PF10947">
    <property type="entry name" value="DUF2628"/>
    <property type="match status" value="1"/>
</dbReference>
<evidence type="ECO:0000256" key="1">
    <source>
        <dbReference type="SAM" id="Phobius"/>
    </source>
</evidence>
<organism evidence="2 3">
    <name type="scientific">Rhizobium tumorigenes</name>
    <dbReference type="NCBI Taxonomy" id="2041385"/>
    <lineage>
        <taxon>Bacteria</taxon>
        <taxon>Pseudomonadati</taxon>
        <taxon>Pseudomonadota</taxon>
        <taxon>Alphaproteobacteria</taxon>
        <taxon>Hyphomicrobiales</taxon>
        <taxon>Rhizobiaceae</taxon>
        <taxon>Rhizobium/Agrobacterium group</taxon>
        <taxon>Rhizobium</taxon>
    </lineage>
</organism>
<evidence type="ECO:0000313" key="3">
    <source>
        <dbReference type="Proteomes" id="UP000249499"/>
    </source>
</evidence>
<dbReference type="Proteomes" id="UP000249499">
    <property type="component" value="Chromosome"/>
</dbReference>
<feature type="transmembrane region" description="Helical" evidence="1">
    <location>
        <begin position="29"/>
        <end position="54"/>
    </location>
</feature>
<reference evidence="2 3" key="1">
    <citation type="journal article" date="2018" name="Sci. Rep.">
        <title>Rhizobium tumorigenes sp. nov., a novel plant tumorigenic bacterium isolated from cane gall tumors on thornless blackberry.</title>
        <authorList>
            <person name="Kuzmanovi N."/>
            <person name="Smalla K."/>
            <person name="Gronow S."/>
            <person name="PuBawska J."/>
        </authorList>
    </citation>
    <scope>NUCLEOTIDE SEQUENCE [LARGE SCALE GENOMIC DNA]</scope>
    <source>
        <strain evidence="2 3">1078</strain>
    </source>
</reference>
<dbReference type="EMBL" id="CP117255">
    <property type="protein sequence ID" value="WFR95240.1"/>
    <property type="molecule type" value="Genomic_DNA"/>
</dbReference>